<dbReference type="AlphaFoldDB" id="A0A1F5ITE8"/>
<protein>
    <recommendedName>
        <fullName evidence="3">Haloacid dehalogenase</fullName>
    </recommendedName>
</protein>
<organism evidence="1 2">
    <name type="scientific">Candidatus Daviesbacteria bacterium RIFCSPHIGHO2_01_FULL_41_23</name>
    <dbReference type="NCBI Taxonomy" id="1797764"/>
    <lineage>
        <taxon>Bacteria</taxon>
        <taxon>Candidatus Daviesiibacteriota</taxon>
    </lineage>
</organism>
<gene>
    <name evidence="1" type="ORF">A2871_03180</name>
</gene>
<dbReference type="NCBIfam" id="TIGR01484">
    <property type="entry name" value="HAD-SF-IIB"/>
    <property type="match status" value="1"/>
</dbReference>
<proteinExistence type="predicted"/>
<dbReference type="InterPro" id="IPR006379">
    <property type="entry name" value="HAD-SF_hydro_IIB"/>
</dbReference>
<dbReference type="GO" id="GO:0000287">
    <property type="term" value="F:magnesium ion binding"/>
    <property type="evidence" value="ECO:0007669"/>
    <property type="project" value="TreeGrafter"/>
</dbReference>
<dbReference type="PANTHER" id="PTHR10000:SF8">
    <property type="entry name" value="HAD SUPERFAMILY HYDROLASE-LIKE, TYPE 3"/>
    <property type="match status" value="1"/>
</dbReference>
<comment type="caution">
    <text evidence="1">The sequence shown here is derived from an EMBL/GenBank/DDBJ whole genome shotgun (WGS) entry which is preliminary data.</text>
</comment>
<evidence type="ECO:0000313" key="2">
    <source>
        <dbReference type="Proteomes" id="UP000176336"/>
    </source>
</evidence>
<name>A0A1F5ITE8_9BACT</name>
<dbReference type="EMBL" id="MFCR01000002">
    <property type="protein sequence ID" value="OGE19642.1"/>
    <property type="molecule type" value="Genomic_DNA"/>
</dbReference>
<reference evidence="1 2" key="1">
    <citation type="journal article" date="2016" name="Nat. Commun.">
        <title>Thousands of microbial genomes shed light on interconnected biogeochemical processes in an aquifer system.</title>
        <authorList>
            <person name="Anantharaman K."/>
            <person name="Brown C.T."/>
            <person name="Hug L.A."/>
            <person name="Sharon I."/>
            <person name="Castelle C.J."/>
            <person name="Probst A.J."/>
            <person name="Thomas B.C."/>
            <person name="Singh A."/>
            <person name="Wilkins M.J."/>
            <person name="Karaoz U."/>
            <person name="Brodie E.L."/>
            <person name="Williams K.H."/>
            <person name="Hubbard S.S."/>
            <person name="Banfield J.F."/>
        </authorList>
    </citation>
    <scope>NUCLEOTIDE SEQUENCE [LARGE SCALE GENOMIC DNA]</scope>
</reference>
<dbReference type="Proteomes" id="UP000176336">
    <property type="component" value="Unassembled WGS sequence"/>
</dbReference>
<sequence length="251" mass="27804">MKYRAIIFDLDGTVVPSVMEGMPSGAVVEAARKAKKLFKLSTASARAIQYCRDIWKALAIEDPCIINGGSQIINPKTEEIIWEQCLPEGAIEEVLKRSKGYTGTFGLNGVFLNIKNDFKKVPKRSNLMVALGVKKENTQSLVQTLSNIPDVAVHILPSWTPGEYWDIHVIHKLATKKHAIEKLIEILRVKKEEVIGVGDGNNDMPLFESVGYKVAMGNSVETLKKAADYVTDSIENEGFAKFIDKILLDNS</sequence>
<dbReference type="PANTHER" id="PTHR10000">
    <property type="entry name" value="PHOSPHOSERINE PHOSPHATASE"/>
    <property type="match status" value="1"/>
</dbReference>
<dbReference type="Gene3D" id="3.40.50.1000">
    <property type="entry name" value="HAD superfamily/HAD-like"/>
    <property type="match status" value="1"/>
</dbReference>
<evidence type="ECO:0000313" key="1">
    <source>
        <dbReference type="EMBL" id="OGE19642.1"/>
    </source>
</evidence>
<dbReference type="GO" id="GO:0016791">
    <property type="term" value="F:phosphatase activity"/>
    <property type="evidence" value="ECO:0007669"/>
    <property type="project" value="TreeGrafter"/>
</dbReference>
<dbReference type="InterPro" id="IPR036412">
    <property type="entry name" value="HAD-like_sf"/>
</dbReference>
<dbReference type="SUPFAM" id="SSF56784">
    <property type="entry name" value="HAD-like"/>
    <property type="match status" value="1"/>
</dbReference>
<dbReference type="Gene3D" id="3.90.1070.10">
    <property type="match status" value="1"/>
</dbReference>
<evidence type="ECO:0008006" key="3">
    <source>
        <dbReference type="Google" id="ProtNLM"/>
    </source>
</evidence>
<dbReference type="Pfam" id="PF08282">
    <property type="entry name" value="Hydrolase_3"/>
    <property type="match status" value="2"/>
</dbReference>
<accession>A0A1F5ITE8</accession>
<dbReference type="GO" id="GO:0005829">
    <property type="term" value="C:cytosol"/>
    <property type="evidence" value="ECO:0007669"/>
    <property type="project" value="TreeGrafter"/>
</dbReference>
<dbReference type="InterPro" id="IPR023214">
    <property type="entry name" value="HAD_sf"/>
</dbReference>